<keyword evidence="2" id="KW-1185">Reference proteome</keyword>
<evidence type="ECO:0008006" key="3">
    <source>
        <dbReference type="Google" id="ProtNLM"/>
    </source>
</evidence>
<dbReference type="Proteomes" id="UP000294513">
    <property type="component" value="Unassembled WGS sequence"/>
</dbReference>
<evidence type="ECO:0000313" key="2">
    <source>
        <dbReference type="Proteomes" id="UP000294513"/>
    </source>
</evidence>
<dbReference type="EMBL" id="SMKU01000001">
    <property type="protein sequence ID" value="TDD98150.1"/>
    <property type="molecule type" value="Genomic_DNA"/>
</dbReference>
<name>A0A4R5CHY5_9ACTN</name>
<dbReference type="OrthoDB" id="5003040at2"/>
<proteinExistence type="predicted"/>
<dbReference type="AlphaFoldDB" id="A0A4R5CHY5"/>
<protein>
    <recommendedName>
        <fullName evidence="3">Tat pathway signal sequence domain protein</fullName>
    </recommendedName>
</protein>
<comment type="caution">
    <text evidence="1">The sequence shown here is derived from an EMBL/GenBank/DDBJ whole genome shotgun (WGS) entry which is preliminary data.</text>
</comment>
<accession>A0A4R5CHY5</accession>
<reference evidence="1 2" key="1">
    <citation type="submission" date="2019-03" db="EMBL/GenBank/DDBJ databases">
        <title>Draft genome sequences of novel Actinobacteria.</title>
        <authorList>
            <person name="Sahin N."/>
            <person name="Ay H."/>
            <person name="Saygin H."/>
        </authorList>
    </citation>
    <scope>NUCLEOTIDE SEQUENCE [LARGE SCALE GENOMIC DNA]</scope>
    <source>
        <strain evidence="1 2">H3C3</strain>
    </source>
</reference>
<gene>
    <name evidence="1" type="ORF">E1298_00345</name>
</gene>
<sequence>MSANRLDGPDGGPRVADVRLYDYRTDELVVRHVDLASGRVVKSERAKGTQPMASVEELRHAVGLILADGRLGPALRASYKNAAGREPSSAADIHTRGHIFLAPQAAGASNAASVAKCGDQRCFSVNLKLPNGTWMETGRIVINMSTQRVITLNR</sequence>
<organism evidence="1 2">
    <name type="scientific">Actinomadura rubrisoli</name>
    <dbReference type="NCBI Taxonomy" id="2530368"/>
    <lineage>
        <taxon>Bacteria</taxon>
        <taxon>Bacillati</taxon>
        <taxon>Actinomycetota</taxon>
        <taxon>Actinomycetes</taxon>
        <taxon>Streptosporangiales</taxon>
        <taxon>Thermomonosporaceae</taxon>
        <taxon>Actinomadura</taxon>
    </lineage>
</organism>
<evidence type="ECO:0000313" key="1">
    <source>
        <dbReference type="EMBL" id="TDD98150.1"/>
    </source>
</evidence>